<evidence type="ECO:0000313" key="2">
    <source>
        <dbReference type="EMBL" id="MPC28955.1"/>
    </source>
</evidence>
<evidence type="ECO:0000313" key="3">
    <source>
        <dbReference type="Proteomes" id="UP000324222"/>
    </source>
</evidence>
<feature type="compositionally biased region" description="Polar residues" evidence="1">
    <location>
        <begin position="77"/>
        <end position="93"/>
    </location>
</feature>
<reference evidence="2 3" key="1">
    <citation type="submission" date="2019-05" db="EMBL/GenBank/DDBJ databases">
        <title>Another draft genome of Portunus trituberculatus and its Hox gene families provides insights of decapod evolution.</title>
        <authorList>
            <person name="Jeong J.-H."/>
            <person name="Song I."/>
            <person name="Kim S."/>
            <person name="Choi T."/>
            <person name="Kim D."/>
            <person name="Ryu S."/>
            <person name="Kim W."/>
        </authorList>
    </citation>
    <scope>NUCLEOTIDE SEQUENCE [LARGE SCALE GENOMIC DNA]</scope>
    <source>
        <tissue evidence="2">Muscle</tissue>
    </source>
</reference>
<proteinExistence type="predicted"/>
<sequence length="93" mass="10709">MHFCEGIIDKNQGNILQCHGENTPKCHDAEGMTALMGRGGRERGRERKDKDRKPSSIHLDVEVMVLRSQRVMRNDNQKAQQQLWLDSQDGYSK</sequence>
<comment type="caution">
    <text evidence="2">The sequence shown here is derived from an EMBL/GenBank/DDBJ whole genome shotgun (WGS) entry which is preliminary data.</text>
</comment>
<dbReference type="EMBL" id="VSRR010001993">
    <property type="protein sequence ID" value="MPC28955.1"/>
    <property type="molecule type" value="Genomic_DNA"/>
</dbReference>
<name>A0A5B7E6J4_PORTR</name>
<gene>
    <name evidence="2" type="ORF">E2C01_022171</name>
</gene>
<protein>
    <submittedName>
        <fullName evidence="2">Uncharacterized protein</fullName>
    </submittedName>
</protein>
<accession>A0A5B7E6J4</accession>
<dbReference type="AlphaFoldDB" id="A0A5B7E6J4"/>
<feature type="compositionally biased region" description="Basic and acidic residues" evidence="1">
    <location>
        <begin position="39"/>
        <end position="54"/>
    </location>
</feature>
<dbReference type="Proteomes" id="UP000324222">
    <property type="component" value="Unassembled WGS sequence"/>
</dbReference>
<keyword evidence="3" id="KW-1185">Reference proteome</keyword>
<evidence type="ECO:0000256" key="1">
    <source>
        <dbReference type="SAM" id="MobiDB-lite"/>
    </source>
</evidence>
<organism evidence="2 3">
    <name type="scientific">Portunus trituberculatus</name>
    <name type="common">Swimming crab</name>
    <name type="synonym">Neptunus trituberculatus</name>
    <dbReference type="NCBI Taxonomy" id="210409"/>
    <lineage>
        <taxon>Eukaryota</taxon>
        <taxon>Metazoa</taxon>
        <taxon>Ecdysozoa</taxon>
        <taxon>Arthropoda</taxon>
        <taxon>Crustacea</taxon>
        <taxon>Multicrustacea</taxon>
        <taxon>Malacostraca</taxon>
        <taxon>Eumalacostraca</taxon>
        <taxon>Eucarida</taxon>
        <taxon>Decapoda</taxon>
        <taxon>Pleocyemata</taxon>
        <taxon>Brachyura</taxon>
        <taxon>Eubrachyura</taxon>
        <taxon>Portunoidea</taxon>
        <taxon>Portunidae</taxon>
        <taxon>Portuninae</taxon>
        <taxon>Portunus</taxon>
    </lineage>
</organism>
<feature type="region of interest" description="Disordered" evidence="1">
    <location>
        <begin position="71"/>
        <end position="93"/>
    </location>
</feature>
<feature type="region of interest" description="Disordered" evidence="1">
    <location>
        <begin position="36"/>
        <end position="57"/>
    </location>
</feature>